<evidence type="ECO:0000259" key="2">
    <source>
        <dbReference type="Pfam" id="PF05368"/>
    </source>
</evidence>
<organism evidence="3 4">
    <name type="scientific">Fusarium oligoseptatum</name>
    <dbReference type="NCBI Taxonomy" id="2604345"/>
    <lineage>
        <taxon>Eukaryota</taxon>
        <taxon>Fungi</taxon>
        <taxon>Dikarya</taxon>
        <taxon>Ascomycota</taxon>
        <taxon>Pezizomycotina</taxon>
        <taxon>Sordariomycetes</taxon>
        <taxon>Hypocreomycetidae</taxon>
        <taxon>Hypocreales</taxon>
        <taxon>Nectriaceae</taxon>
        <taxon>Fusarium</taxon>
        <taxon>Fusarium solani species complex</taxon>
    </lineage>
</organism>
<dbReference type="InterPro" id="IPR036291">
    <property type="entry name" value="NAD(P)-bd_dom_sf"/>
</dbReference>
<evidence type="ECO:0000313" key="3">
    <source>
        <dbReference type="EMBL" id="RSL91681.1"/>
    </source>
</evidence>
<dbReference type="Gene3D" id="3.40.50.720">
    <property type="entry name" value="NAD(P)-binding Rossmann-like Domain"/>
    <property type="match status" value="1"/>
</dbReference>
<evidence type="ECO:0000256" key="1">
    <source>
        <dbReference type="SAM" id="MobiDB-lite"/>
    </source>
</evidence>
<name>A0A428SPH2_9HYPO</name>
<dbReference type="STRING" id="1325735.A0A428SPH2"/>
<keyword evidence="4" id="KW-1185">Reference proteome</keyword>
<dbReference type="EMBL" id="NKCK01000215">
    <property type="protein sequence ID" value="RSL91681.1"/>
    <property type="molecule type" value="Genomic_DNA"/>
</dbReference>
<dbReference type="AlphaFoldDB" id="A0A428SPH2"/>
<dbReference type="Pfam" id="PF07173">
    <property type="entry name" value="GRDP-like"/>
    <property type="match status" value="1"/>
</dbReference>
<dbReference type="InterPro" id="IPR009836">
    <property type="entry name" value="GRDP-like"/>
</dbReference>
<gene>
    <name evidence="3" type="ORF">CEP52_014187</name>
</gene>
<sequence length="1077" mass="121297">MSASAPPPYEETAGAPAPPDVDPVASFADLKIDSQPHDPDPDTCLAHLKLLFAFQALKEDVGYTDGLFGIWDSRADGAITVAENGEVEEHVRADGDVLDDEEKRKALSKIREKRWALFVARAVDRYEAWWNSLTGGRPLTEKDMEESRTTAYEAFALRKEHNYWSKKALPPLDVLMVFHAHLLNPTDFLEDCIRKGYRQFWQSGLPWTRVNATIDQSFNYTVPDSHKARWVAKTGRQWDNVDDSLVKSLSCPVCTTKLEIPWTTCGLEENPKTLERPGLIGSGYGDGKLEFRCSKCATLINKELLSVAKFCNDSKSLLVKHYPMPGTILKTSNGIPERWTRTAPQRWDHRTFPNRMIQLILSVKIHDLLNQANPDQPPTMETVRKMIQDEVLMKQSSLRTIHESSGAYVARRRLGVPSISRMCIRKMMSRYWENFSPFALDLCGAIMRQGIFSEKMCKIDWLHSPTARETMARFCTKYERFMSIMAKNASKVAVPTLDIDLPWHTHQLTPFSYYQYTTRVAARYIRHDDKIEEGQLSEAFEWTSKEYQETYGEVYSECTCWYCESVRTSHVSSVGKVLGLSKNEKVAENFHQSGAASLCPPDNSAHISSHNAVRAPGDILLATSHAERVKNHLQQLHQRRLEENYQKACKRAEKKGRKLPPKEQYYDHWGYSYYMYGPWMYPVYFTPGMYYAWDPGYSSGAGGGAGDSGTWAQSQEVEDAVAAVAAAVEAVGEEEEEDVEEEEEEDVKATLNFLLPTMSLIAVFGATGAQGGSVVDQLLKDPRWVVRGITRDADSEKARLLASKGAQVVDADMNDEVSLVKALQGAKAIFAVTAITWESITKLGIEGTGEQEMDQLINVARVAAKSPDLKHFILSTLPRSYEISGRRYRLPHFDYKQKAVDWIKVNTPGLWAKTTEFWAGWYVSNLHTMPLMQFRRPPMSEAYVLMLPAPSSVVLPIAGDLQTNCGVIVNGILMAGPKVFGKIAICVTDYLPLKDVVTCFEQVTGKAATFVEVSDASWRKLWGFSGLGFAAQLQFSESHPNWHDFEPDRVVTVDDLGVREELVDFRQAMTASKDKIC</sequence>
<dbReference type="Pfam" id="PF05368">
    <property type="entry name" value="NmrA"/>
    <property type="match status" value="1"/>
</dbReference>
<dbReference type="SUPFAM" id="SSF51735">
    <property type="entry name" value="NAD(P)-binding Rossmann-fold domains"/>
    <property type="match status" value="1"/>
</dbReference>
<reference evidence="3 4" key="1">
    <citation type="submission" date="2017-06" db="EMBL/GenBank/DDBJ databases">
        <title>Comparative genomic analysis of Ambrosia Fusariam Clade fungi.</title>
        <authorList>
            <person name="Stajich J.E."/>
            <person name="Carrillo J."/>
            <person name="Kijimoto T."/>
            <person name="Eskalen A."/>
            <person name="O'Donnell K."/>
            <person name="Kasson M."/>
        </authorList>
    </citation>
    <scope>NUCLEOTIDE SEQUENCE [LARGE SCALE GENOMIC DNA]</scope>
    <source>
        <strain evidence="3 4">NRRL62579</strain>
    </source>
</reference>
<comment type="caution">
    <text evidence="3">The sequence shown here is derived from an EMBL/GenBank/DDBJ whole genome shotgun (WGS) entry which is preliminary data.</text>
</comment>
<dbReference type="Gene3D" id="3.90.25.10">
    <property type="entry name" value="UDP-galactose 4-epimerase, domain 1"/>
    <property type="match status" value="1"/>
</dbReference>
<proteinExistence type="predicted"/>
<dbReference type="InterPro" id="IPR008030">
    <property type="entry name" value="NmrA-like"/>
</dbReference>
<feature type="domain" description="NmrA-like" evidence="2">
    <location>
        <begin position="759"/>
        <end position="1025"/>
    </location>
</feature>
<protein>
    <recommendedName>
        <fullName evidence="2">NmrA-like domain-containing protein</fullName>
    </recommendedName>
</protein>
<dbReference type="PANTHER" id="PTHR34365">
    <property type="entry name" value="ENOLASE (DUF1399)"/>
    <property type="match status" value="1"/>
</dbReference>
<dbReference type="PANTHER" id="PTHR34365:SF7">
    <property type="entry name" value="GLYCINE-RICH DOMAIN-CONTAINING PROTEIN 1"/>
    <property type="match status" value="1"/>
</dbReference>
<accession>A0A428SPH2</accession>
<feature type="region of interest" description="Disordered" evidence="1">
    <location>
        <begin position="1"/>
        <end position="24"/>
    </location>
</feature>
<evidence type="ECO:0000313" key="4">
    <source>
        <dbReference type="Proteomes" id="UP000287144"/>
    </source>
</evidence>
<dbReference type="Proteomes" id="UP000287144">
    <property type="component" value="Unassembled WGS sequence"/>
</dbReference>